<evidence type="ECO:0000313" key="2">
    <source>
        <dbReference type="EMBL" id="KAK3913403.1"/>
    </source>
</evidence>
<dbReference type="EMBL" id="JAHWGI010000321">
    <property type="protein sequence ID" value="KAK3913403.1"/>
    <property type="molecule type" value="Genomic_DNA"/>
</dbReference>
<accession>A0AAE1H2J9</accession>
<feature type="signal peptide" evidence="1">
    <location>
        <begin position="1"/>
        <end position="19"/>
    </location>
</feature>
<organism evidence="2 3">
    <name type="scientific">Frankliniella fusca</name>
    <dbReference type="NCBI Taxonomy" id="407009"/>
    <lineage>
        <taxon>Eukaryota</taxon>
        <taxon>Metazoa</taxon>
        <taxon>Ecdysozoa</taxon>
        <taxon>Arthropoda</taxon>
        <taxon>Hexapoda</taxon>
        <taxon>Insecta</taxon>
        <taxon>Pterygota</taxon>
        <taxon>Neoptera</taxon>
        <taxon>Paraneoptera</taxon>
        <taxon>Thysanoptera</taxon>
        <taxon>Terebrantia</taxon>
        <taxon>Thripoidea</taxon>
        <taxon>Thripidae</taxon>
        <taxon>Frankliniella</taxon>
    </lineage>
</organism>
<dbReference type="InterPro" id="IPR020234">
    <property type="entry name" value="Mite_allergen_group-7"/>
</dbReference>
<dbReference type="Proteomes" id="UP001219518">
    <property type="component" value="Unassembled WGS sequence"/>
</dbReference>
<protein>
    <submittedName>
        <fullName evidence="2">Mite allergen Der p 7</fullName>
    </submittedName>
</protein>
<dbReference type="Gene3D" id="3.15.10.50">
    <property type="match status" value="1"/>
</dbReference>
<dbReference type="Pfam" id="PF16984">
    <property type="entry name" value="Grp7_allergen"/>
    <property type="match status" value="1"/>
</dbReference>
<evidence type="ECO:0000256" key="1">
    <source>
        <dbReference type="SAM" id="SignalP"/>
    </source>
</evidence>
<proteinExistence type="predicted"/>
<reference evidence="2" key="1">
    <citation type="submission" date="2021-07" db="EMBL/GenBank/DDBJ databases">
        <authorList>
            <person name="Catto M.A."/>
            <person name="Jacobson A."/>
            <person name="Kennedy G."/>
            <person name="Labadie P."/>
            <person name="Hunt B.G."/>
            <person name="Srinivasan R."/>
        </authorList>
    </citation>
    <scope>NUCLEOTIDE SEQUENCE</scope>
    <source>
        <strain evidence="2">PL_HMW_Pooled</strain>
        <tissue evidence="2">Head</tissue>
    </source>
</reference>
<gene>
    <name evidence="2" type="ORF">KUF71_022871</name>
</gene>
<dbReference type="AlphaFoldDB" id="A0AAE1H2J9"/>
<name>A0AAE1H2J9_9NEOP</name>
<keyword evidence="3" id="KW-1185">Reference proteome</keyword>
<comment type="caution">
    <text evidence="2">The sequence shown here is derived from an EMBL/GenBank/DDBJ whole genome shotgun (WGS) entry which is preliminary data.</text>
</comment>
<feature type="chain" id="PRO_5042140957" evidence="1">
    <location>
        <begin position="20"/>
        <end position="244"/>
    </location>
</feature>
<evidence type="ECO:0000313" key="3">
    <source>
        <dbReference type="Proteomes" id="UP001219518"/>
    </source>
</evidence>
<keyword evidence="1" id="KW-0732">Signal</keyword>
<reference evidence="2" key="2">
    <citation type="journal article" date="2023" name="BMC Genomics">
        <title>Pest status, molecular evolution, and epigenetic factors derived from the genome assembly of Frankliniella fusca, a thysanopteran phytovirus vector.</title>
        <authorList>
            <person name="Catto M.A."/>
            <person name="Labadie P.E."/>
            <person name="Jacobson A.L."/>
            <person name="Kennedy G.G."/>
            <person name="Srinivasan R."/>
            <person name="Hunt B.G."/>
        </authorList>
    </citation>
    <scope>NUCLEOTIDE SEQUENCE</scope>
    <source>
        <strain evidence="2">PL_HMW_Pooled</strain>
    </source>
</reference>
<dbReference type="InterPro" id="IPR038602">
    <property type="entry name" value="Mite_allergen_7_sf"/>
</dbReference>
<sequence>MHLPKAALFLLLLGAVVDALQAVYAPEEDRLSEDLLKEAEQRGINFNTLLDDILVSARKALVLAKEDTVPLPDFTEDFYQKIWPFVVHGHLHCTKGSLRSLASVKRTGDAKLAFKKSKLIVLAPIGLQELVVEYDYDASILHLGTTGNLFANVTSNSVTLAIEISISVAGCKLKLDEAKINDFGPIKVNLTGLYPLDTFSSVIAEKAAVSLHDTIKETAERNLQKNLQKIVEKVPCHLPGLKDM</sequence>